<protein>
    <recommendedName>
        <fullName evidence="2">CAAX prenyl protease 2/Lysostaphin resistance protein A-like domain-containing protein</fullName>
    </recommendedName>
</protein>
<evidence type="ECO:0000256" key="1">
    <source>
        <dbReference type="SAM" id="Phobius"/>
    </source>
</evidence>
<feature type="domain" description="CAAX prenyl protease 2/Lysostaphin resistance protein A-like" evidence="2">
    <location>
        <begin position="18"/>
        <end position="112"/>
    </location>
</feature>
<dbReference type="Pfam" id="PF02517">
    <property type="entry name" value="Rce1-like"/>
    <property type="match status" value="1"/>
</dbReference>
<evidence type="ECO:0000259" key="2">
    <source>
        <dbReference type="Pfam" id="PF02517"/>
    </source>
</evidence>
<reference evidence="3" key="1">
    <citation type="submission" date="2018-06" db="EMBL/GenBank/DDBJ databases">
        <authorList>
            <person name="Zhirakovskaya E."/>
        </authorList>
    </citation>
    <scope>NUCLEOTIDE SEQUENCE</scope>
</reference>
<organism evidence="3">
    <name type="scientific">hydrothermal vent metagenome</name>
    <dbReference type="NCBI Taxonomy" id="652676"/>
    <lineage>
        <taxon>unclassified sequences</taxon>
        <taxon>metagenomes</taxon>
        <taxon>ecological metagenomes</taxon>
    </lineage>
</organism>
<feature type="non-terminal residue" evidence="3">
    <location>
        <position position="1"/>
    </location>
</feature>
<keyword evidence="1" id="KW-1133">Transmembrane helix</keyword>
<accession>A0A3B0T250</accession>
<evidence type="ECO:0000313" key="3">
    <source>
        <dbReference type="EMBL" id="VAW02884.1"/>
    </source>
</evidence>
<dbReference type="AlphaFoldDB" id="A0A3B0T250"/>
<gene>
    <name evidence="3" type="ORF">MNBD_ALPHA06-1587</name>
</gene>
<proteinExistence type="predicted"/>
<dbReference type="PANTHER" id="PTHR39430:SF1">
    <property type="entry name" value="PROTEASE"/>
    <property type="match status" value="1"/>
</dbReference>
<name>A0A3B0T250_9ZZZZ</name>
<dbReference type="EMBL" id="UOEE01000347">
    <property type="protein sequence ID" value="VAW02884.1"/>
    <property type="molecule type" value="Genomic_DNA"/>
</dbReference>
<dbReference type="InterPro" id="IPR003675">
    <property type="entry name" value="Rce1/LyrA-like_dom"/>
</dbReference>
<feature type="transmembrane region" description="Helical" evidence="1">
    <location>
        <begin position="6"/>
        <end position="28"/>
    </location>
</feature>
<keyword evidence="1" id="KW-0812">Transmembrane</keyword>
<feature type="transmembrane region" description="Helical" evidence="1">
    <location>
        <begin position="99"/>
        <end position="119"/>
    </location>
</feature>
<dbReference type="GO" id="GO:0080120">
    <property type="term" value="P:CAAX-box protein maturation"/>
    <property type="evidence" value="ECO:0007669"/>
    <property type="project" value="UniProtKB-ARBA"/>
</dbReference>
<dbReference type="PANTHER" id="PTHR39430">
    <property type="entry name" value="MEMBRANE-ASSOCIATED PROTEASE-RELATED"/>
    <property type="match status" value="1"/>
</dbReference>
<feature type="transmembrane region" description="Helical" evidence="1">
    <location>
        <begin position="73"/>
        <end position="92"/>
    </location>
</feature>
<sequence>YQVGTWLPAFSSSAALAIIALFLVGFIIQGGTEEILTRGWMMSTMASRWGVPVAVGVTSSLFAIMHIPNEWPHVNWIAIANIVLVGVFFALFALRERSLIGVCAIHSAWNWIMGVGFGLNVSGMKLEALPLVVGLQQNPDVADWITGGSFGPEGSITVTLVLGLATLLTWRWKGEALAPENEEDLQT</sequence>
<feature type="transmembrane region" description="Helical" evidence="1">
    <location>
        <begin position="49"/>
        <end position="67"/>
    </location>
</feature>
<keyword evidence="1" id="KW-0472">Membrane</keyword>
<dbReference type="GO" id="GO:0004175">
    <property type="term" value="F:endopeptidase activity"/>
    <property type="evidence" value="ECO:0007669"/>
    <property type="project" value="UniProtKB-ARBA"/>
</dbReference>